<proteinExistence type="predicted"/>
<reference evidence="1" key="1">
    <citation type="submission" date="2023-08" db="EMBL/GenBank/DDBJ databases">
        <title>Black Yeasts Isolated from many extreme environments.</title>
        <authorList>
            <person name="Coleine C."/>
            <person name="Stajich J.E."/>
            <person name="Selbmann L."/>
        </authorList>
    </citation>
    <scope>NUCLEOTIDE SEQUENCE</scope>
    <source>
        <strain evidence="1">CCFEE 5810</strain>
    </source>
</reference>
<dbReference type="Proteomes" id="UP001310594">
    <property type="component" value="Unassembled WGS sequence"/>
</dbReference>
<comment type="caution">
    <text evidence="1">The sequence shown here is derived from an EMBL/GenBank/DDBJ whole genome shotgun (WGS) entry which is preliminary data.</text>
</comment>
<evidence type="ECO:0000313" key="2">
    <source>
        <dbReference type="Proteomes" id="UP001310594"/>
    </source>
</evidence>
<accession>A0AAN7VZR6</accession>
<dbReference type="EMBL" id="JAVRQU010000022">
    <property type="protein sequence ID" value="KAK5691056.1"/>
    <property type="molecule type" value="Genomic_DNA"/>
</dbReference>
<evidence type="ECO:0000313" key="1">
    <source>
        <dbReference type="EMBL" id="KAK5691056.1"/>
    </source>
</evidence>
<name>A0AAN7VZR6_9PEZI</name>
<organism evidence="1 2">
    <name type="scientific">Elasticomyces elasticus</name>
    <dbReference type="NCBI Taxonomy" id="574655"/>
    <lineage>
        <taxon>Eukaryota</taxon>
        <taxon>Fungi</taxon>
        <taxon>Dikarya</taxon>
        <taxon>Ascomycota</taxon>
        <taxon>Pezizomycotina</taxon>
        <taxon>Dothideomycetes</taxon>
        <taxon>Dothideomycetidae</taxon>
        <taxon>Mycosphaerellales</taxon>
        <taxon>Teratosphaeriaceae</taxon>
        <taxon>Elasticomyces</taxon>
    </lineage>
</organism>
<gene>
    <name evidence="1" type="ORF">LTR97_011708</name>
</gene>
<sequence>MSAQYNGPPSDYNTPTQDRSLFHHEAKKHECHHYARMYGGQMVSAAAYGFGATMGAQAAQAVVGEAREWWRH</sequence>
<protein>
    <submittedName>
        <fullName evidence="1">Uncharacterized protein</fullName>
    </submittedName>
</protein>
<dbReference type="AlphaFoldDB" id="A0AAN7VZR6"/>